<evidence type="ECO:0000259" key="8">
    <source>
        <dbReference type="Pfam" id="PF01694"/>
    </source>
</evidence>
<dbReference type="Pfam" id="PF01694">
    <property type="entry name" value="Rhomboid"/>
    <property type="match status" value="1"/>
</dbReference>
<dbReference type="SUPFAM" id="SSF144091">
    <property type="entry name" value="Rhomboid-like"/>
    <property type="match status" value="1"/>
</dbReference>
<comment type="subcellular location">
    <subcellularLocation>
        <location evidence="1">Membrane</location>
        <topology evidence="1">Multi-pass membrane protein</topology>
    </subcellularLocation>
</comment>
<dbReference type="PANTHER" id="PTHR43731">
    <property type="entry name" value="RHOMBOID PROTEASE"/>
    <property type="match status" value="1"/>
</dbReference>
<feature type="transmembrane region" description="Helical" evidence="7">
    <location>
        <begin position="430"/>
        <end position="452"/>
    </location>
</feature>
<feature type="transmembrane region" description="Helical" evidence="7">
    <location>
        <begin position="322"/>
        <end position="340"/>
    </location>
</feature>
<keyword evidence="6 7" id="KW-0472">Membrane</keyword>
<keyword evidence="5 7" id="KW-1133">Transmembrane helix</keyword>
<dbReference type="AlphaFoldDB" id="A0A9X2IA56"/>
<name>A0A9X2IA56_9FLAO</name>
<gene>
    <name evidence="9" type="ORF">MKO06_03000</name>
</gene>
<accession>A0A9X2IA56</accession>
<feature type="domain" description="Peptidase S54 rhomboid" evidence="8">
    <location>
        <begin position="364"/>
        <end position="499"/>
    </location>
</feature>
<evidence type="ECO:0000256" key="4">
    <source>
        <dbReference type="ARBA" id="ARBA00022801"/>
    </source>
</evidence>
<organism evidence="9 10">
    <name type="scientific">Christiangramia oceanisediminis</name>
    <dbReference type="NCBI Taxonomy" id="2920386"/>
    <lineage>
        <taxon>Bacteria</taxon>
        <taxon>Pseudomonadati</taxon>
        <taxon>Bacteroidota</taxon>
        <taxon>Flavobacteriia</taxon>
        <taxon>Flavobacteriales</taxon>
        <taxon>Flavobacteriaceae</taxon>
        <taxon>Christiangramia</taxon>
    </lineage>
</organism>
<feature type="transmembrane region" description="Helical" evidence="7">
    <location>
        <begin position="81"/>
        <end position="98"/>
    </location>
</feature>
<sequence length="512" mass="58246">MKNIRTKLQEVYIPFIIIAIGTILLYNTLRWILDFKLGILPLKDDLLNFWIPFALPWIPVFLWLSKRIKILKVDGKSENKYFFYQFVMVAAIAIPIMVSQNYIEKSSFDLQKISTVSDIGDHKNEKYFKISSFNIDHSSSLPYITARTSGRNNDRLNYYLYFACPFEKNISVWYGVDFQKSIGNRSSDNIKDSEYRSFIKMSERDFNEYDFQNLRYFEKLGYSDDRDGFLEAIKNKYPEINENEQIILVPKTEVFENRLGNLLPWIFGSFGIGSLVVLFMVVIPKIDEKEFKNFKEKRPAKNEELEAILDFLNPKGENKGTAILMVLNILVFIVMVFQGLNIVSPTSQELLGIGGVRRFEVLTGDYWRLFTAMFIHGGILHLLMNLVGLGIGSVLLEYILGSKKLIITYIISGILASIGSIYWHDHTISVGASGAIFGLYGIILAFSVFNIYSKTMRKTTLSLLGIYAGISLILGLFGGIDNAAHITGLISGFIIGGTLILLNKENLILNAR</sequence>
<feature type="transmembrane region" description="Helical" evidence="7">
    <location>
        <begin position="483"/>
        <end position="502"/>
    </location>
</feature>
<keyword evidence="10" id="KW-1185">Reference proteome</keyword>
<protein>
    <submittedName>
        <fullName evidence="9">Rhomboid family intramembrane serine protease</fullName>
    </submittedName>
</protein>
<feature type="transmembrane region" description="Helical" evidence="7">
    <location>
        <begin position="12"/>
        <end position="29"/>
    </location>
</feature>
<dbReference type="RefSeq" id="WP_241550859.1">
    <property type="nucleotide sequence ID" value="NZ_JANCNS010000001.1"/>
</dbReference>
<evidence type="ECO:0000256" key="3">
    <source>
        <dbReference type="ARBA" id="ARBA00022692"/>
    </source>
</evidence>
<dbReference type="Gene3D" id="1.20.1540.10">
    <property type="entry name" value="Rhomboid-like"/>
    <property type="match status" value="1"/>
</dbReference>
<evidence type="ECO:0000256" key="5">
    <source>
        <dbReference type="ARBA" id="ARBA00022989"/>
    </source>
</evidence>
<keyword evidence="4" id="KW-0378">Hydrolase</keyword>
<dbReference type="InterPro" id="IPR022764">
    <property type="entry name" value="Peptidase_S54_rhomboid_dom"/>
</dbReference>
<evidence type="ECO:0000313" key="10">
    <source>
        <dbReference type="Proteomes" id="UP001155280"/>
    </source>
</evidence>
<feature type="transmembrane region" description="Helical" evidence="7">
    <location>
        <begin position="459"/>
        <end position="477"/>
    </location>
</feature>
<dbReference type="InterPro" id="IPR035952">
    <property type="entry name" value="Rhomboid-like_sf"/>
</dbReference>
<feature type="transmembrane region" description="Helical" evidence="7">
    <location>
        <begin position="406"/>
        <end position="424"/>
    </location>
</feature>
<feature type="transmembrane region" description="Helical" evidence="7">
    <location>
        <begin position="374"/>
        <end position="399"/>
    </location>
</feature>
<dbReference type="GO" id="GO:0016020">
    <property type="term" value="C:membrane"/>
    <property type="evidence" value="ECO:0007669"/>
    <property type="project" value="UniProtKB-SubCell"/>
</dbReference>
<evidence type="ECO:0000256" key="7">
    <source>
        <dbReference type="SAM" id="Phobius"/>
    </source>
</evidence>
<evidence type="ECO:0000256" key="6">
    <source>
        <dbReference type="ARBA" id="ARBA00023136"/>
    </source>
</evidence>
<dbReference type="EMBL" id="JANCNS010000001">
    <property type="protein sequence ID" value="MCP9198858.1"/>
    <property type="molecule type" value="Genomic_DNA"/>
</dbReference>
<comment type="similarity">
    <text evidence="2">Belongs to the peptidase S54 family.</text>
</comment>
<dbReference type="PANTHER" id="PTHR43731:SF14">
    <property type="entry name" value="PRESENILIN-ASSOCIATED RHOMBOID-LIKE PROTEIN, MITOCHONDRIAL"/>
    <property type="match status" value="1"/>
</dbReference>
<dbReference type="Proteomes" id="UP001155280">
    <property type="component" value="Unassembled WGS sequence"/>
</dbReference>
<dbReference type="GO" id="GO:0004252">
    <property type="term" value="F:serine-type endopeptidase activity"/>
    <property type="evidence" value="ECO:0007669"/>
    <property type="project" value="InterPro"/>
</dbReference>
<evidence type="ECO:0000256" key="2">
    <source>
        <dbReference type="ARBA" id="ARBA00009045"/>
    </source>
</evidence>
<proteinExistence type="inferred from homology"/>
<evidence type="ECO:0000313" key="9">
    <source>
        <dbReference type="EMBL" id="MCP9198858.1"/>
    </source>
</evidence>
<evidence type="ECO:0000256" key="1">
    <source>
        <dbReference type="ARBA" id="ARBA00004141"/>
    </source>
</evidence>
<feature type="transmembrane region" description="Helical" evidence="7">
    <location>
        <begin position="262"/>
        <end position="283"/>
    </location>
</feature>
<reference evidence="9" key="1">
    <citation type="submission" date="2022-07" db="EMBL/GenBank/DDBJ databases">
        <title>Gramela sediminis sp. nov., isolated from deep-sea sediment of the Indian Ocean.</title>
        <authorList>
            <person name="Shi H."/>
        </authorList>
    </citation>
    <scope>NUCLEOTIDE SEQUENCE</scope>
    <source>
        <strain evidence="9">GC03-9</strain>
    </source>
</reference>
<comment type="caution">
    <text evidence="9">The sequence shown here is derived from an EMBL/GenBank/DDBJ whole genome shotgun (WGS) entry which is preliminary data.</text>
</comment>
<feature type="transmembrane region" description="Helical" evidence="7">
    <location>
        <begin position="49"/>
        <end position="65"/>
    </location>
</feature>
<keyword evidence="3 7" id="KW-0812">Transmembrane</keyword>
<dbReference type="InterPro" id="IPR050925">
    <property type="entry name" value="Rhomboid_protease_S54"/>
</dbReference>
<dbReference type="GO" id="GO:0006508">
    <property type="term" value="P:proteolysis"/>
    <property type="evidence" value="ECO:0007669"/>
    <property type="project" value="UniProtKB-KW"/>
</dbReference>
<keyword evidence="9" id="KW-0645">Protease</keyword>